<feature type="domain" description="Dihydroorotate dehydrogenase electron transfer subunit iron-sulphur cluster binding" evidence="13">
    <location>
        <begin position="199"/>
        <end position="236"/>
    </location>
</feature>
<keyword evidence="15" id="KW-1185">Reference proteome</keyword>
<evidence type="ECO:0000256" key="2">
    <source>
        <dbReference type="ARBA" id="ARBA00022448"/>
    </source>
</evidence>
<dbReference type="PRINTS" id="PR00410">
    <property type="entry name" value="PHEHYDRXLASE"/>
</dbReference>
<feature type="binding site" evidence="12">
    <location>
        <position position="204"/>
    </location>
    <ligand>
        <name>[2Fe-2S] cluster</name>
        <dbReference type="ChEBI" id="CHEBI:190135"/>
    </ligand>
</feature>
<dbReference type="PANTHER" id="PTHR43513">
    <property type="entry name" value="DIHYDROOROTATE DEHYDROGENASE B (NAD(+)), ELECTRON TRANSFER SUBUNIT"/>
    <property type="match status" value="1"/>
</dbReference>
<dbReference type="CDD" id="cd06218">
    <property type="entry name" value="DHOD_e_trans"/>
    <property type="match status" value="1"/>
</dbReference>
<dbReference type="Gene3D" id="3.40.50.80">
    <property type="entry name" value="Nucleotide-binding domain of ferredoxin-NADP reductase (FNR) module"/>
    <property type="match status" value="1"/>
</dbReference>
<feature type="binding site" evidence="12">
    <location>
        <position position="225"/>
    </location>
    <ligand>
        <name>[2Fe-2S] cluster</name>
        <dbReference type="ChEBI" id="CHEBI:190135"/>
    </ligand>
</feature>
<dbReference type="AlphaFoldDB" id="A0A6N7XCR3"/>
<comment type="cofactor">
    <cofactor evidence="12">
        <name>[2Fe-2S] cluster</name>
        <dbReference type="ChEBI" id="CHEBI:190135"/>
    </cofactor>
    <text evidence="12">Binds 1 [2Fe-2S] cluster per subunit.</text>
</comment>
<evidence type="ECO:0000256" key="7">
    <source>
        <dbReference type="ARBA" id="ARBA00022982"/>
    </source>
</evidence>
<keyword evidence="2" id="KW-0813">Transport</keyword>
<evidence type="ECO:0000256" key="8">
    <source>
        <dbReference type="ARBA" id="ARBA00023004"/>
    </source>
</evidence>
<comment type="cofactor">
    <cofactor evidence="10">
        <name>[2Fe-2S] cluster</name>
        <dbReference type="ChEBI" id="CHEBI:190135"/>
    </cofactor>
</comment>
<accession>A0A6N7XCR3</accession>
<dbReference type="GO" id="GO:0050660">
    <property type="term" value="F:flavin adenine dinucleotide binding"/>
    <property type="evidence" value="ECO:0007669"/>
    <property type="project" value="InterPro"/>
</dbReference>
<keyword evidence="7" id="KW-0249">Electron transport</keyword>
<dbReference type="Pfam" id="PF10418">
    <property type="entry name" value="DHODB_Fe-S_bind"/>
    <property type="match status" value="1"/>
</dbReference>
<dbReference type="PANTHER" id="PTHR43513:SF3">
    <property type="entry name" value="DIHYDROOROTATE DEHYDROGENASE B (NAD(+)), ELECTRON TRANSFER SUBUNIT-RELATED"/>
    <property type="match status" value="1"/>
</dbReference>
<dbReference type="InterPro" id="IPR039261">
    <property type="entry name" value="FNR_nucleotide-bd"/>
</dbReference>
<evidence type="ECO:0000256" key="5">
    <source>
        <dbReference type="ARBA" id="ARBA00022723"/>
    </source>
</evidence>
<dbReference type="InterPro" id="IPR050353">
    <property type="entry name" value="PyrK_electron_transfer"/>
</dbReference>
<evidence type="ECO:0000256" key="6">
    <source>
        <dbReference type="ARBA" id="ARBA00022827"/>
    </source>
</evidence>
<gene>
    <name evidence="14" type="ORF">FYJ68_03215</name>
</gene>
<name>A0A6N7XCR3_9ACTN</name>
<keyword evidence="3 11" id="KW-0285">Flavoprotein</keyword>
<dbReference type="Proteomes" id="UP000469325">
    <property type="component" value="Unassembled WGS sequence"/>
</dbReference>
<evidence type="ECO:0000259" key="13">
    <source>
        <dbReference type="Pfam" id="PF10418"/>
    </source>
</evidence>
<reference evidence="14 15" key="1">
    <citation type="submission" date="2019-08" db="EMBL/GenBank/DDBJ databases">
        <title>In-depth cultivation of the pig gut microbiome towards novel bacterial diversity and tailored functional studies.</title>
        <authorList>
            <person name="Wylensek D."/>
            <person name="Hitch T.C.A."/>
            <person name="Clavel T."/>
        </authorList>
    </citation>
    <scope>NUCLEOTIDE SEQUENCE [LARGE SCALE GENOMIC DNA]</scope>
    <source>
        <strain evidence="14 15">CA-Schmier-601-WT-1</strain>
    </source>
</reference>
<dbReference type="InterPro" id="IPR037117">
    <property type="entry name" value="Dihydroorotate_DH_ele_sf"/>
</dbReference>
<comment type="similarity">
    <text evidence="1">Belongs to the PyrK family.</text>
</comment>
<proteinExistence type="inferred from homology"/>
<evidence type="ECO:0000256" key="12">
    <source>
        <dbReference type="PIRSR" id="PIRSR006816-2"/>
    </source>
</evidence>
<dbReference type="InterPro" id="IPR019480">
    <property type="entry name" value="Dihydroorotate_DH_Fe-S-bd"/>
</dbReference>
<evidence type="ECO:0000256" key="1">
    <source>
        <dbReference type="ARBA" id="ARBA00006422"/>
    </source>
</evidence>
<keyword evidence="5 12" id="KW-0479">Metal-binding</keyword>
<dbReference type="InterPro" id="IPR017938">
    <property type="entry name" value="Riboflavin_synthase-like_b-brl"/>
</dbReference>
<feature type="binding site" evidence="12">
    <location>
        <position position="212"/>
    </location>
    <ligand>
        <name>[2Fe-2S] cluster</name>
        <dbReference type="ChEBI" id="CHEBI:190135"/>
    </ligand>
</feature>
<keyword evidence="6 11" id="KW-0274">FAD</keyword>
<comment type="cofactor">
    <cofactor evidence="11">
        <name>FAD</name>
        <dbReference type="ChEBI" id="CHEBI:57692"/>
    </cofactor>
    <text evidence="11">Binds 1 FAD per subunit.</text>
</comment>
<dbReference type="SUPFAM" id="SSF52343">
    <property type="entry name" value="Ferredoxin reductase-like, C-terminal NADP-linked domain"/>
    <property type="match status" value="1"/>
</dbReference>
<dbReference type="GO" id="GO:0046872">
    <property type="term" value="F:metal ion binding"/>
    <property type="evidence" value="ECO:0007669"/>
    <property type="project" value="UniProtKB-KW"/>
</dbReference>
<evidence type="ECO:0000256" key="11">
    <source>
        <dbReference type="PIRSR" id="PIRSR006816-1"/>
    </source>
</evidence>
<dbReference type="GO" id="GO:0006221">
    <property type="term" value="P:pyrimidine nucleotide biosynthetic process"/>
    <property type="evidence" value="ECO:0007669"/>
    <property type="project" value="InterPro"/>
</dbReference>
<dbReference type="EMBL" id="VUNC01000002">
    <property type="protein sequence ID" value="MST72123.1"/>
    <property type="molecule type" value="Genomic_DNA"/>
</dbReference>
<evidence type="ECO:0000313" key="14">
    <source>
        <dbReference type="EMBL" id="MST72123.1"/>
    </source>
</evidence>
<organism evidence="14 15">
    <name type="scientific">Olsenella porci</name>
    <dbReference type="NCBI Taxonomy" id="2652279"/>
    <lineage>
        <taxon>Bacteria</taxon>
        <taxon>Bacillati</taxon>
        <taxon>Actinomycetota</taxon>
        <taxon>Coriobacteriia</taxon>
        <taxon>Coriobacteriales</taxon>
        <taxon>Atopobiaceae</taxon>
        <taxon>Olsenella</taxon>
    </lineage>
</organism>
<evidence type="ECO:0000256" key="3">
    <source>
        <dbReference type="ARBA" id="ARBA00022630"/>
    </source>
</evidence>
<dbReference type="InterPro" id="IPR012165">
    <property type="entry name" value="Cyt_c3_hydrogenase_gsu"/>
</dbReference>
<evidence type="ECO:0000256" key="10">
    <source>
        <dbReference type="ARBA" id="ARBA00034078"/>
    </source>
</evidence>
<protein>
    <submittedName>
        <fullName evidence="14">Dihydroorotate dehydrogenase electron transfer subunit</fullName>
    </submittedName>
</protein>
<keyword evidence="8 12" id="KW-0408">Iron</keyword>
<dbReference type="Gene3D" id="2.10.240.10">
    <property type="entry name" value="Dihydroorotate dehydrogenase, electron transfer subunit"/>
    <property type="match status" value="1"/>
</dbReference>
<keyword evidence="9 12" id="KW-0411">Iron-sulfur</keyword>
<keyword evidence="4 12" id="KW-0001">2Fe-2S</keyword>
<sequence length="238" mass="24080">MVMHAPGLAPILSPGQFVNVAVPGDPSHITRIPLSFAGTDPKAQTIEIVYAVVGEGTARLSRMGEGDASTVLGPCGKGWRLDDVSGPALLVAGGVGAPPVLAAARGLLARGIPFDVVLGAQTAGKLWGVGLAKSLGAGRVVVTTDDGTAGIKGFTTVAVEQMQGERDYADVLTCGPQPMMAGVARLALADGSSCQVSMERMMTCGFGACNTCNVAMAAGGYKACCTDGPVFDAREVAW</sequence>
<evidence type="ECO:0000256" key="4">
    <source>
        <dbReference type="ARBA" id="ARBA00022714"/>
    </source>
</evidence>
<feature type="binding site" evidence="11">
    <location>
        <begin position="56"/>
        <end position="57"/>
    </location>
    <ligand>
        <name>FAD</name>
        <dbReference type="ChEBI" id="CHEBI:57692"/>
    </ligand>
</feature>
<evidence type="ECO:0000313" key="15">
    <source>
        <dbReference type="Proteomes" id="UP000469325"/>
    </source>
</evidence>
<dbReference type="PIRSF" id="PIRSF006816">
    <property type="entry name" value="Cyc3_hyd_g"/>
    <property type="match status" value="1"/>
</dbReference>
<dbReference type="Gene3D" id="2.40.30.10">
    <property type="entry name" value="Translation factors"/>
    <property type="match status" value="1"/>
</dbReference>
<dbReference type="SUPFAM" id="SSF63380">
    <property type="entry name" value="Riboflavin synthase domain-like"/>
    <property type="match status" value="1"/>
</dbReference>
<dbReference type="GO" id="GO:0051537">
    <property type="term" value="F:2 iron, 2 sulfur cluster binding"/>
    <property type="evidence" value="ECO:0007669"/>
    <property type="project" value="UniProtKB-KW"/>
</dbReference>
<comment type="caution">
    <text evidence="14">The sequence shown here is derived from an EMBL/GenBank/DDBJ whole genome shotgun (WGS) entry which is preliminary data.</text>
</comment>
<feature type="binding site" evidence="12">
    <location>
        <position position="209"/>
    </location>
    <ligand>
        <name>[2Fe-2S] cluster</name>
        <dbReference type="ChEBI" id="CHEBI:190135"/>
    </ligand>
</feature>
<evidence type="ECO:0000256" key="9">
    <source>
        <dbReference type="ARBA" id="ARBA00023014"/>
    </source>
</evidence>